<dbReference type="PROSITE" id="PS00616">
    <property type="entry name" value="HIS_ACID_PHOSPHAT_1"/>
    <property type="match status" value="1"/>
</dbReference>
<feature type="signal peptide" evidence="9">
    <location>
        <begin position="1"/>
        <end position="16"/>
    </location>
</feature>
<keyword evidence="5" id="KW-0378">Hydrolase</keyword>
<dbReference type="EC" id="3.1.3.2" evidence="3"/>
<comment type="similarity">
    <text evidence="2">Belongs to the histidine acid phosphatase family.</text>
</comment>
<gene>
    <name evidence="10" type="ORF">APLA_LOCUS2340</name>
</gene>
<dbReference type="InterPro" id="IPR029033">
    <property type="entry name" value="His_PPase_superfam"/>
</dbReference>
<evidence type="ECO:0000313" key="11">
    <source>
        <dbReference type="Proteomes" id="UP000494106"/>
    </source>
</evidence>
<evidence type="ECO:0000256" key="1">
    <source>
        <dbReference type="ARBA" id="ARBA00000032"/>
    </source>
</evidence>
<dbReference type="Gene3D" id="3.40.50.1240">
    <property type="entry name" value="Phosphoglycerate mutase-like"/>
    <property type="match status" value="1"/>
</dbReference>
<dbReference type="PANTHER" id="PTHR11567">
    <property type="entry name" value="ACID PHOSPHATASE-RELATED"/>
    <property type="match status" value="1"/>
</dbReference>
<proteinExistence type="inferred from homology"/>
<evidence type="ECO:0000256" key="8">
    <source>
        <dbReference type="SAM" id="Phobius"/>
    </source>
</evidence>
<keyword evidence="6" id="KW-1015">Disulfide bond</keyword>
<dbReference type="InterPro" id="IPR000560">
    <property type="entry name" value="His_Pase_clade-2"/>
</dbReference>
<feature type="transmembrane region" description="Helical" evidence="8">
    <location>
        <begin position="363"/>
        <end position="384"/>
    </location>
</feature>
<dbReference type="GO" id="GO:0003993">
    <property type="term" value="F:acid phosphatase activity"/>
    <property type="evidence" value="ECO:0007669"/>
    <property type="project" value="UniProtKB-EC"/>
</dbReference>
<dbReference type="Pfam" id="PF00328">
    <property type="entry name" value="His_Phos_2"/>
    <property type="match status" value="1"/>
</dbReference>
<dbReference type="AlphaFoldDB" id="A0A8S0Z0N3"/>
<dbReference type="CDD" id="cd07061">
    <property type="entry name" value="HP_HAP_like"/>
    <property type="match status" value="1"/>
</dbReference>
<organism evidence="10 11">
    <name type="scientific">Arctia plantaginis</name>
    <name type="common">Wood tiger moth</name>
    <name type="synonym">Phalaena plantaginis</name>
    <dbReference type="NCBI Taxonomy" id="874455"/>
    <lineage>
        <taxon>Eukaryota</taxon>
        <taxon>Metazoa</taxon>
        <taxon>Ecdysozoa</taxon>
        <taxon>Arthropoda</taxon>
        <taxon>Hexapoda</taxon>
        <taxon>Insecta</taxon>
        <taxon>Pterygota</taxon>
        <taxon>Neoptera</taxon>
        <taxon>Endopterygota</taxon>
        <taxon>Lepidoptera</taxon>
        <taxon>Glossata</taxon>
        <taxon>Ditrysia</taxon>
        <taxon>Noctuoidea</taxon>
        <taxon>Erebidae</taxon>
        <taxon>Arctiinae</taxon>
        <taxon>Arctia</taxon>
    </lineage>
</organism>
<evidence type="ECO:0000256" key="2">
    <source>
        <dbReference type="ARBA" id="ARBA00005375"/>
    </source>
</evidence>
<evidence type="ECO:0000256" key="4">
    <source>
        <dbReference type="ARBA" id="ARBA00022729"/>
    </source>
</evidence>
<feature type="chain" id="PRO_5035722319" description="acid phosphatase" evidence="9">
    <location>
        <begin position="17"/>
        <end position="418"/>
    </location>
</feature>
<evidence type="ECO:0000256" key="3">
    <source>
        <dbReference type="ARBA" id="ARBA00012646"/>
    </source>
</evidence>
<protein>
    <recommendedName>
        <fullName evidence="3">acid phosphatase</fullName>
        <ecNumber evidence="3">3.1.3.2</ecNumber>
    </recommendedName>
</protein>
<dbReference type="Proteomes" id="UP000494106">
    <property type="component" value="Unassembled WGS sequence"/>
</dbReference>
<reference evidence="10 11" key="1">
    <citation type="submission" date="2020-04" db="EMBL/GenBank/DDBJ databases">
        <authorList>
            <person name="Wallbank WR R."/>
            <person name="Pardo Diaz C."/>
            <person name="Kozak K."/>
            <person name="Martin S."/>
            <person name="Jiggins C."/>
            <person name="Moest M."/>
            <person name="Warren A I."/>
            <person name="Byers J.R.P. K."/>
            <person name="Montejo-Kovacevich G."/>
            <person name="Yen C E."/>
        </authorList>
    </citation>
    <scope>NUCLEOTIDE SEQUENCE [LARGE SCALE GENOMIC DNA]</scope>
</reference>
<sequence length="418" mass="48218">MIPLLIIIVCTTITFGDENVKFAAIVFRHGDRTPIDPYPKDPWKNESLWPVKFGELTNIGKMQHYALGKWLRQRYSNLLSRDFDPSQIYVRSTDVDCTLMSAQANLAGLYPPYGSNVWNSDLMWQPIPVHTVPEIEDEILAMKKPCLAYDKEYERLIHSKDFIERQNKYRELMDYLSVNTGMKVESYYDIDDIYSTLYIESLYNFTLPNWTHSVYPDKMREPACYSFTTQTGTPLLSRLKVGPLLKHITTHLVSAMSVESGGKHRRVQMFSAHDLTVGNILNALGMYDGNCPCYTSAVFFELILDNSTSTHYVRISYRNSTDIVEPIIMDIPHCGTKCPVKKFMKLYDNLLSVNWEYECSKQFSALLGASFVIGLCIFISIYIAHKIHFARVYQQYRQNLAYRNMLPPTETPLKMVDA</sequence>
<evidence type="ECO:0000256" key="9">
    <source>
        <dbReference type="SAM" id="SignalP"/>
    </source>
</evidence>
<evidence type="ECO:0000313" key="10">
    <source>
        <dbReference type="EMBL" id="CAB3225103.1"/>
    </source>
</evidence>
<dbReference type="PANTHER" id="PTHR11567:SF211">
    <property type="entry name" value="PROSTATIC ACID PHOSPHATASE"/>
    <property type="match status" value="1"/>
</dbReference>
<evidence type="ECO:0000256" key="5">
    <source>
        <dbReference type="ARBA" id="ARBA00022801"/>
    </source>
</evidence>
<comment type="catalytic activity">
    <reaction evidence="1">
        <text>a phosphate monoester + H2O = an alcohol + phosphate</text>
        <dbReference type="Rhea" id="RHEA:15017"/>
        <dbReference type="ChEBI" id="CHEBI:15377"/>
        <dbReference type="ChEBI" id="CHEBI:30879"/>
        <dbReference type="ChEBI" id="CHEBI:43474"/>
        <dbReference type="ChEBI" id="CHEBI:67140"/>
        <dbReference type="EC" id="3.1.3.2"/>
    </reaction>
</comment>
<keyword evidence="7" id="KW-0325">Glycoprotein</keyword>
<dbReference type="InterPro" id="IPR033379">
    <property type="entry name" value="Acid_Pase_AS"/>
</dbReference>
<keyword evidence="4 9" id="KW-0732">Signal</keyword>
<dbReference type="EMBL" id="CADEBC010000205">
    <property type="protein sequence ID" value="CAB3225103.1"/>
    <property type="molecule type" value="Genomic_DNA"/>
</dbReference>
<dbReference type="InterPro" id="IPR050645">
    <property type="entry name" value="Histidine_acid_phosphatase"/>
</dbReference>
<dbReference type="OrthoDB" id="5821688at2759"/>
<dbReference type="SUPFAM" id="SSF53254">
    <property type="entry name" value="Phosphoglycerate mutase-like"/>
    <property type="match status" value="1"/>
</dbReference>
<keyword evidence="8" id="KW-0812">Transmembrane</keyword>
<keyword evidence="11" id="KW-1185">Reference proteome</keyword>
<keyword evidence="8" id="KW-0472">Membrane</keyword>
<name>A0A8S0Z0N3_ARCPL</name>
<evidence type="ECO:0000256" key="6">
    <source>
        <dbReference type="ARBA" id="ARBA00023157"/>
    </source>
</evidence>
<evidence type="ECO:0000256" key="7">
    <source>
        <dbReference type="ARBA" id="ARBA00023180"/>
    </source>
</evidence>
<keyword evidence="8" id="KW-1133">Transmembrane helix</keyword>
<comment type="caution">
    <text evidence="10">The sequence shown here is derived from an EMBL/GenBank/DDBJ whole genome shotgun (WGS) entry which is preliminary data.</text>
</comment>
<accession>A0A8S0Z0N3</accession>